<evidence type="ECO:0000256" key="10">
    <source>
        <dbReference type="RuleBase" id="RU361115"/>
    </source>
</evidence>
<comment type="catalytic activity">
    <reaction evidence="10">
        <text>a very-long-chain acyl-CoA + malonyl-CoA + H(+) = a very-long-chain 3-oxoacyl-CoA + CO2 + CoA</text>
        <dbReference type="Rhea" id="RHEA:32727"/>
        <dbReference type="ChEBI" id="CHEBI:15378"/>
        <dbReference type="ChEBI" id="CHEBI:16526"/>
        <dbReference type="ChEBI" id="CHEBI:57287"/>
        <dbReference type="ChEBI" id="CHEBI:57384"/>
        <dbReference type="ChEBI" id="CHEBI:90725"/>
        <dbReference type="ChEBI" id="CHEBI:90736"/>
        <dbReference type="EC" id="2.3.1.199"/>
    </reaction>
</comment>
<keyword evidence="2 10" id="KW-0444">Lipid biosynthesis</keyword>
<keyword evidence="7 10" id="KW-0443">Lipid metabolism</keyword>
<keyword evidence="8 10" id="KW-0472">Membrane</keyword>
<sequence length="186" mass="21450">MTLNVSDSSMSFINQLLSMKDPRTAEWVTMKDPKYITVIVLGYLYMAKLWGPRYMRKRKPYDLNRLIQCYNVFQVVANIYFCSRIAYLAYGKLNHSPFCQGLYYNTDLDSIALLEALYNYLLIRVIDFADTLFFVLKKKFSHVSQLHVIHHTIVVFSGWQFMQFGADGQTILGVALGCKADESPLG</sequence>
<accession>A0A1V9XW30</accession>
<gene>
    <name evidence="11" type="ORF">BIW11_02866</name>
</gene>
<evidence type="ECO:0000313" key="11">
    <source>
        <dbReference type="EMBL" id="OQR77706.1"/>
    </source>
</evidence>
<keyword evidence="4 10" id="KW-0812">Transmembrane</keyword>
<dbReference type="GO" id="GO:0034626">
    <property type="term" value="P:fatty acid elongation, polyunsaturated fatty acid"/>
    <property type="evidence" value="ECO:0007669"/>
    <property type="project" value="TreeGrafter"/>
</dbReference>
<keyword evidence="12" id="KW-1185">Reference proteome</keyword>
<dbReference type="GO" id="GO:0042761">
    <property type="term" value="P:very long-chain fatty acid biosynthetic process"/>
    <property type="evidence" value="ECO:0007669"/>
    <property type="project" value="TreeGrafter"/>
</dbReference>
<comment type="similarity">
    <text evidence="10">Belongs to the ELO family.</text>
</comment>
<comment type="caution">
    <text evidence="10">Lacks conserved residue(s) required for the propagation of feature annotation.</text>
</comment>
<keyword evidence="3 10" id="KW-0808">Transferase</keyword>
<dbReference type="GO" id="GO:0005789">
    <property type="term" value="C:endoplasmic reticulum membrane"/>
    <property type="evidence" value="ECO:0007669"/>
    <property type="project" value="TreeGrafter"/>
</dbReference>
<dbReference type="OrthoDB" id="434092at2759"/>
<name>A0A1V9XW30_9ACAR</name>
<proteinExistence type="inferred from homology"/>
<dbReference type="GO" id="GO:0019367">
    <property type="term" value="P:fatty acid elongation, saturated fatty acid"/>
    <property type="evidence" value="ECO:0007669"/>
    <property type="project" value="TreeGrafter"/>
</dbReference>
<keyword evidence="5 10" id="KW-0276">Fatty acid metabolism</keyword>
<evidence type="ECO:0000256" key="3">
    <source>
        <dbReference type="ARBA" id="ARBA00022679"/>
    </source>
</evidence>
<dbReference type="EMBL" id="MNPL01003185">
    <property type="protein sequence ID" value="OQR77706.1"/>
    <property type="molecule type" value="Genomic_DNA"/>
</dbReference>
<evidence type="ECO:0000256" key="4">
    <source>
        <dbReference type="ARBA" id="ARBA00022692"/>
    </source>
</evidence>
<dbReference type="EC" id="2.3.1.199" evidence="10"/>
<dbReference type="GO" id="GO:0009922">
    <property type="term" value="F:fatty acid elongase activity"/>
    <property type="evidence" value="ECO:0007669"/>
    <property type="project" value="UniProtKB-EC"/>
</dbReference>
<evidence type="ECO:0000256" key="9">
    <source>
        <dbReference type="ARBA" id="ARBA00023160"/>
    </source>
</evidence>
<evidence type="ECO:0000256" key="8">
    <source>
        <dbReference type="ARBA" id="ARBA00023136"/>
    </source>
</evidence>
<evidence type="ECO:0000256" key="6">
    <source>
        <dbReference type="ARBA" id="ARBA00022989"/>
    </source>
</evidence>
<evidence type="ECO:0000256" key="7">
    <source>
        <dbReference type="ARBA" id="ARBA00023098"/>
    </source>
</evidence>
<evidence type="ECO:0000256" key="2">
    <source>
        <dbReference type="ARBA" id="ARBA00022516"/>
    </source>
</evidence>
<comment type="subcellular location">
    <subcellularLocation>
        <location evidence="1">Membrane</location>
        <topology evidence="1">Multi-pass membrane protein</topology>
    </subcellularLocation>
</comment>
<evidence type="ECO:0000256" key="5">
    <source>
        <dbReference type="ARBA" id="ARBA00022832"/>
    </source>
</evidence>
<protein>
    <recommendedName>
        <fullName evidence="10">Elongation of very long chain fatty acids protein</fullName>
        <ecNumber evidence="10">2.3.1.199</ecNumber>
    </recommendedName>
    <alternativeName>
        <fullName evidence="10">Very-long-chain 3-oxoacyl-CoA synthase</fullName>
    </alternativeName>
</protein>
<dbReference type="PANTHER" id="PTHR11157:SF69">
    <property type="entry name" value="ELONGATION OF VERY LONG CHAIN FATTY ACIDS PROTEIN 7"/>
    <property type="match status" value="1"/>
</dbReference>
<dbReference type="InParanoid" id="A0A1V9XW30"/>
<dbReference type="GO" id="GO:0030148">
    <property type="term" value="P:sphingolipid biosynthetic process"/>
    <property type="evidence" value="ECO:0007669"/>
    <property type="project" value="TreeGrafter"/>
</dbReference>
<dbReference type="Pfam" id="PF01151">
    <property type="entry name" value="ELO"/>
    <property type="match status" value="1"/>
</dbReference>
<evidence type="ECO:0000313" key="12">
    <source>
        <dbReference type="Proteomes" id="UP000192247"/>
    </source>
</evidence>
<dbReference type="Proteomes" id="UP000192247">
    <property type="component" value="Unassembled WGS sequence"/>
</dbReference>
<dbReference type="GO" id="GO:0034625">
    <property type="term" value="P:fatty acid elongation, monounsaturated fatty acid"/>
    <property type="evidence" value="ECO:0007669"/>
    <property type="project" value="TreeGrafter"/>
</dbReference>
<keyword evidence="9 10" id="KW-0275">Fatty acid biosynthesis</keyword>
<reference evidence="11 12" key="1">
    <citation type="journal article" date="2017" name="Gigascience">
        <title>Draft genome of the honey bee ectoparasitic mite, Tropilaelaps mercedesae, is shaped by the parasitic life history.</title>
        <authorList>
            <person name="Dong X."/>
            <person name="Armstrong S.D."/>
            <person name="Xia D."/>
            <person name="Makepeace B.L."/>
            <person name="Darby A.C."/>
            <person name="Kadowaki T."/>
        </authorList>
    </citation>
    <scope>NUCLEOTIDE SEQUENCE [LARGE SCALE GENOMIC DNA]</scope>
    <source>
        <strain evidence="11">Wuxi-XJTLU</strain>
    </source>
</reference>
<dbReference type="AlphaFoldDB" id="A0A1V9XW30"/>
<evidence type="ECO:0000256" key="1">
    <source>
        <dbReference type="ARBA" id="ARBA00004141"/>
    </source>
</evidence>
<dbReference type="PANTHER" id="PTHR11157">
    <property type="entry name" value="FATTY ACID ACYL TRANSFERASE-RELATED"/>
    <property type="match status" value="1"/>
</dbReference>
<organism evidence="11 12">
    <name type="scientific">Tropilaelaps mercedesae</name>
    <dbReference type="NCBI Taxonomy" id="418985"/>
    <lineage>
        <taxon>Eukaryota</taxon>
        <taxon>Metazoa</taxon>
        <taxon>Ecdysozoa</taxon>
        <taxon>Arthropoda</taxon>
        <taxon>Chelicerata</taxon>
        <taxon>Arachnida</taxon>
        <taxon>Acari</taxon>
        <taxon>Parasitiformes</taxon>
        <taxon>Mesostigmata</taxon>
        <taxon>Gamasina</taxon>
        <taxon>Dermanyssoidea</taxon>
        <taxon>Laelapidae</taxon>
        <taxon>Tropilaelaps</taxon>
    </lineage>
</organism>
<comment type="caution">
    <text evidence="11">The sequence shown here is derived from an EMBL/GenBank/DDBJ whole genome shotgun (WGS) entry which is preliminary data.</text>
</comment>
<dbReference type="InterPro" id="IPR002076">
    <property type="entry name" value="ELO_fam"/>
</dbReference>
<feature type="transmembrane region" description="Helical" evidence="10">
    <location>
        <begin position="35"/>
        <end position="51"/>
    </location>
</feature>
<keyword evidence="6 10" id="KW-1133">Transmembrane helix</keyword>